<evidence type="ECO:0000313" key="11">
    <source>
        <dbReference type="EMBL" id="GAA4693922.1"/>
    </source>
</evidence>
<keyword evidence="12" id="KW-1185">Reference proteome</keyword>
<keyword evidence="6 10" id="KW-0812">Transmembrane</keyword>
<dbReference type="InterPro" id="IPR059112">
    <property type="entry name" value="CysZ/EI24"/>
</dbReference>
<keyword evidence="8" id="KW-0764">Sulfate transport</keyword>
<keyword evidence="5" id="KW-0028">Amino-acid biosynthesis</keyword>
<sequence>MTSGPGYLLRGFGLWRTRPRLMLLGMVPAALVFAVLATLILLLAFNLGTVAGWVTPFADDWSAGARDLVRLLAGLVLVVAALAGAVLSFTGLTLAVGDPFYERIWRATEEMLGGPVPDGDLGVWRSVRDGLALVVIGLLTAAAVLLLGFLPVIGSLAGIVAGFLLAARVLARELLGRPLEARGMDRVERETLFKLHRGRVLGFGAVTQLFFLVPFGAVAVMPAAVVGSTMLARDLLAETPPPSAPTAPPTGRV</sequence>
<evidence type="ECO:0000256" key="5">
    <source>
        <dbReference type="ARBA" id="ARBA00022605"/>
    </source>
</evidence>
<evidence type="ECO:0000256" key="1">
    <source>
        <dbReference type="ARBA" id="ARBA00004141"/>
    </source>
</evidence>
<evidence type="ECO:0000256" key="8">
    <source>
        <dbReference type="ARBA" id="ARBA00023032"/>
    </source>
</evidence>
<organism evidence="11 12">
    <name type="scientific">Nocardioides nanhaiensis</name>
    <dbReference type="NCBI Taxonomy" id="1476871"/>
    <lineage>
        <taxon>Bacteria</taxon>
        <taxon>Bacillati</taxon>
        <taxon>Actinomycetota</taxon>
        <taxon>Actinomycetes</taxon>
        <taxon>Propionibacteriales</taxon>
        <taxon>Nocardioidaceae</taxon>
        <taxon>Nocardioides</taxon>
    </lineage>
</organism>
<proteinExistence type="predicted"/>
<evidence type="ECO:0000256" key="7">
    <source>
        <dbReference type="ARBA" id="ARBA00022989"/>
    </source>
</evidence>
<dbReference type="EMBL" id="BAABIM010000004">
    <property type="protein sequence ID" value="GAA4693922.1"/>
    <property type="molecule type" value="Genomic_DNA"/>
</dbReference>
<protein>
    <submittedName>
        <fullName evidence="11">EI24 domain-containing protein</fullName>
    </submittedName>
</protein>
<accession>A0ABP8WRX5</accession>
<comment type="subcellular location">
    <subcellularLocation>
        <location evidence="1">Membrane</location>
        <topology evidence="1">Multi-pass membrane protein</topology>
    </subcellularLocation>
</comment>
<evidence type="ECO:0000256" key="2">
    <source>
        <dbReference type="ARBA" id="ARBA00022448"/>
    </source>
</evidence>
<dbReference type="Proteomes" id="UP001500621">
    <property type="component" value="Unassembled WGS sequence"/>
</dbReference>
<keyword evidence="4" id="KW-0997">Cell inner membrane</keyword>
<feature type="transmembrane region" description="Helical" evidence="10">
    <location>
        <begin position="68"/>
        <end position="96"/>
    </location>
</feature>
<gene>
    <name evidence="11" type="ORF">GCM10023226_34920</name>
</gene>
<evidence type="ECO:0000256" key="9">
    <source>
        <dbReference type="ARBA" id="ARBA00023136"/>
    </source>
</evidence>
<keyword evidence="9 10" id="KW-0472">Membrane</keyword>
<evidence type="ECO:0000256" key="10">
    <source>
        <dbReference type="SAM" id="Phobius"/>
    </source>
</evidence>
<feature type="transmembrane region" description="Helical" evidence="10">
    <location>
        <begin position="200"/>
        <end position="225"/>
    </location>
</feature>
<evidence type="ECO:0000313" key="12">
    <source>
        <dbReference type="Proteomes" id="UP001500621"/>
    </source>
</evidence>
<dbReference type="InterPro" id="IPR050480">
    <property type="entry name" value="CysZ-like"/>
</dbReference>
<dbReference type="Pfam" id="PF07264">
    <property type="entry name" value="EI24"/>
    <property type="match status" value="1"/>
</dbReference>
<keyword evidence="3" id="KW-1003">Cell membrane</keyword>
<dbReference type="PANTHER" id="PTHR37468">
    <property type="entry name" value="SULFATE TRANSPORTER CYSZ"/>
    <property type="match status" value="1"/>
</dbReference>
<dbReference type="RefSeq" id="WP_345268266.1">
    <property type="nucleotide sequence ID" value="NZ_BAABIM010000004.1"/>
</dbReference>
<evidence type="ECO:0000256" key="3">
    <source>
        <dbReference type="ARBA" id="ARBA00022475"/>
    </source>
</evidence>
<feature type="transmembrane region" description="Helical" evidence="10">
    <location>
        <begin position="21"/>
        <end position="48"/>
    </location>
</feature>
<keyword evidence="7 10" id="KW-1133">Transmembrane helix</keyword>
<keyword evidence="2" id="KW-0813">Transport</keyword>
<comment type="caution">
    <text evidence="11">The sequence shown here is derived from an EMBL/GenBank/DDBJ whole genome shotgun (WGS) entry which is preliminary data.</text>
</comment>
<evidence type="ECO:0000256" key="4">
    <source>
        <dbReference type="ARBA" id="ARBA00022519"/>
    </source>
</evidence>
<name>A0ABP8WRX5_9ACTN</name>
<dbReference type="PANTHER" id="PTHR37468:SF1">
    <property type="entry name" value="SULFATE TRANSPORTER CYSZ"/>
    <property type="match status" value="1"/>
</dbReference>
<feature type="transmembrane region" description="Helical" evidence="10">
    <location>
        <begin position="131"/>
        <end position="150"/>
    </location>
</feature>
<evidence type="ECO:0000256" key="6">
    <source>
        <dbReference type="ARBA" id="ARBA00022692"/>
    </source>
</evidence>
<reference evidence="12" key="1">
    <citation type="journal article" date="2019" name="Int. J. Syst. Evol. Microbiol.">
        <title>The Global Catalogue of Microorganisms (GCM) 10K type strain sequencing project: providing services to taxonomists for standard genome sequencing and annotation.</title>
        <authorList>
            <consortium name="The Broad Institute Genomics Platform"/>
            <consortium name="The Broad Institute Genome Sequencing Center for Infectious Disease"/>
            <person name="Wu L."/>
            <person name="Ma J."/>
        </authorList>
    </citation>
    <scope>NUCLEOTIDE SEQUENCE [LARGE SCALE GENOMIC DNA]</scope>
    <source>
        <strain evidence="12">JCM 18127</strain>
    </source>
</reference>